<sequence>MAGWNSIIFEDPTSGHPMLPQVVQVMRCIYTAVNPERPPPFTVDIWWHSLSLSYQVQESGREPSIVILNLREGEPHQPAMDTHFMINLTTMRVHDKFQDHRFPVPQEILPVLGELKEYVRSIVRGRWEAKQAQNRETARRLEKEREEQRNRVQAFCRGLVENGFIDEEDASHFSGDSLHCPVCSAKQTSCNMCKVISCSNGDCEVSSAIPIVQCSNHHNTKFCTSCLELPGSLPRLGKCPMCARWFCSSELQWCIGRPVSNDGTGLSPPNIDVTRLHSARPLSCRTIACVDNIRESGKNGRHCCNARCWSRVGTATCPDCVTQDSFACPCGRYWTCGGCESQAFSASRFITCPGCHRRFCSSSCSYIGTCELCNHVEPCYDCIRDGKSIEEEHTMFMCQGCKGLLCETCSDLDEKTCCRCDQSICKLCAHEEDDSDYPDIVCDQCRASSDDEDMAYGDEDMAYGNYF</sequence>
<organism evidence="1 2">
    <name type="scientific">Suillus plorans</name>
    <dbReference type="NCBI Taxonomy" id="116603"/>
    <lineage>
        <taxon>Eukaryota</taxon>
        <taxon>Fungi</taxon>
        <taxon>Dikarya</taxon>
        <taxon>Basidiomycota</taxon>
        <taxon>Agaricomycotina</taxon>
        <taxon>Agaricomycetes</taxon>
        <taxon>Agaricomycetidae</taxon>
        <taxon>Boletales</taxon>
        <taxon>Suillineae</taxon>
        <taxon>Suillaceae</taxon>
        <taxon>Suillus</taxon>
    </lineage>
</organism>
<keyword evidence="2" id="KW-1185">Reference proteome</keyword>
<evidence type="ECO:0000313" key="1">
    <source>
        <dbReference type="EMBL" id="KAG1792333.1"/>
    </source>
</evidence>
<protein>
    <submittedName>
        <fullName evidence="1">Uncharacterized protein</fullName>
    </submittedName>
</protein>
<accession>A0A9P7DGV3</accession>
<dbReference type="Proteomes" id="UP000719766">
    <property type="component" value="Unassembled WGS sequence"/>
</dbReference>
<evidence type="ECO:0000313" key="2">
    <source>
        <dbReference type="Proteomes" id="UP000719766"/>
    </source>
</evidence>
<gene>
    <name evidence="1" type="ORF">HD556DRAFT_566061</name>
</gene>
<proteinExistence type="predicted"/>
<comment type="caution">
    <text evidence="1">The sequence shown here is derived from an EMBL/GenBank/DDBJ whole genome shotgun (WGS) entry which is preliminary data.</text>
</comment>
<dbReference type="RefSeq" id="XP_041158970.1">
    <property type="nucleotide sequence ID" value="XM_041310971.1"/>
</dbReference>
<dbReference type="GeneID" id="64604735"/>
<reference evidence="1" key="1">
    <citation type="journal article" date="2020" name="New Phytol.">
        <title>Comparative genomics reveals dynamic genome evolution in host specialist ectomycorrhizal fungi.</title>
        <authorList>
            <person name="Lofgren L.A."/>
            <person name="Nguyen N.H."/>
            <person name="Vilgalys R."/>
            <person name="Ruytinx J."/>
            <person name="Liao H.L."/>
            <person name="Branco S."/>
            <person name="Kuo A."/>
            <person name="LaButti K."/>
            <person name="Lipzen A."/>
            <person name="Andreopoulos W."/>
            <person name="Pangilinan J."/>
            <person name="Riley R."/>
            <person name="Hundley H."/>
            <person name="Na H."/>
            <person name="Barry K."/>
            <person name="Grigoriev I.V."/>
            <person name="Stajich J.E."/>
            <person name="Kennedy P.G."/>
        </authorList>
    </citation>
    <scope>NUCLEOTIDE SEQUENCE</scope>
    <source>
        <strain evidence="1">S12</strain>
    </source>
</reference>
<dbReference type="EMBL" id="JABBWE010000037">
    <property type="protein sequence ID" value="KAG1792333.1"/>
    <property type="molecule type" value="Genomic_DNA"/>
</dbReference>
<dbReference type="OrthoDB" id="2844223at2759"/>
<dbReference type="AlphaFoldDB" id="A0A9P7DGV3"/>
<name>A0A9P7DGV3_9AGAM</name>